<keyword evidence="7" id="KW-1133">Transmembrane helix</keyword>
<protein>
    <recommendedName>
        <fullName evidence="3">Phosphate acetyltransferase</fullName>
        <ecNumber evidence="2">2.3.1.8</ecNumber>
    </recommendedName>
    <alternativeName>
        <fullName evidence="6">Phosphotransacetylase</fullName>
    </alternativeName>
</protein>
<proteinExistence type="predicted"/>
<sequence>MTRTIMVIPLGNSFGLTSVILSLVKLFYPKKKIIFFKPFPDSSHNIYNTTYILKKYFSISSIQPILHEKEKFLSKKIYIKKIIKDNLELYYSYKKKYDIILIEGKKNNNNNYYIHNLNIIFSNKINVELLFYNSNNNISHFIQQIEFYKKNNIFNNILGIINNFCNSNCKLYNNIIFKKEYFDKYIFYKNKINLINIPWNKKLIFFPIHEIFKSIKIINKIKQEYNIHLIKSFILYKKQLLNNFIYINNFSILFSSNIFIQKYDKFVKFILNNNIFHSIIFTNCNKYNICILKKIKKKYNIHIPFFYTILIFRKVMNIIKNFNINSLKNDQILIKYITNYISKYINKIIFLDNSFKNKIIHTHYSSILFKKNLIEKARNINCNILLPEGNEERIIHAANIISNLNIAHCTLLGNSNIIYNIAKNNKINISKNITIINPTDIYQDYIEKLFLLRSHKGMNLKSAKHLVQDNMILGSLLLRYGQVDGMVCGIKYTTADVLRTAIQIIGIKDTEKKYFNSLVSSSFFMLLKDRVLIYSDCAVNINPNIHQLANIAIETANLSMLFNIKPKIAMLSYSTGCSGSGDTVEKVKHATNLVKKIKPNFIIDGPIQYDAASNIVISNIKAPLSPLKGNANIFIFPDLNSGNITYKAVQQSANAYSIGPILQGLNRPVNDLSRGATIDDIVYTILVTIIQSNIS</sequence>
<evidence type="ECO:0000256" key="5">
    <source>
        <dbReference type="ARBA" id="ARBA00023315"/>
    </source>
</evidence>
<evidence type="ECO:0000256" key="7">
    <source>
        <dbReference type="SAM" id="Phobius"/>
    </source>
</evidence>
<evidence type="ECO:0000256" key="2">
    <source>
        <dbReference type="ARBA" id="ARBA00012707"/>
    </source>
</evidence>
<dbReference type="AlphaFoldDB" id="A0A4D6YDL4"/>
<dbReference type="Pfam" id="PF13500">
    <property type="entry name" value="AAA_26"/>
    <property type="match status" value="1"/>
</dbReference>
<gene>
    <name evidence="9" type="ORF">D9V81_00660</name>
</gene>
<dbReference type="Gene3D" id="3.40.50.10950">
    <property type="match status" value="1"/>
</dbReference>
<comment type="pathway">
    <text evidence="1">Metabolic intermediate biosynthesis; acetyl-CoA biosynthesis; acetyl-CoA from acetate: step 2/2.</text>
</comment>
<keyword evidence="4 9" id="KW-0808">Transferase</keyword>
<keyword evidence="7" id="KW-0812">Transmembrane</keyword>
<feature type="transmembrane region" description="Helical" evidence="7">
    <location>
        <begin position="6"/>
        <end position="28"/>
    </location>
</feature>
<dbReference type="GO" id="GO:0008959">
    <property type="term" value="F:phosphate acetyltransferase activity"/>
    <property type="evidence" value="ECO:0007669"/>
    <property type="project" value="UniProtKB-EC"/>
</dbReference>
<keyword evidence="7" id="KW-0472">Membrane</keyword>
<dbReference type="NCBIfam" id="NF007233">
    <property type="entry name" value="PRK09653.1"/>
    <property type="match status" value="1"/>
</dbReference>
<reference evidence="9 10" key="1">
    <citation type="submission" date="2018-10" db="EMBL/GenBank/DDBJ databases">
        <title>Comparative functional genomics of the obligate endosymbiont Buchnera aphidicola.</title>
        <authorList>
            <person name="Chong R.A."/>
        </authorList>
    </citation>
    <scope>NUCLEOTIDE SEQUENCE [LARGE SCALE GENOMIC DNA]</scope>
    <source>
        <strain evidence="9 10">Tma</strain>
    </source>
</reference>
<evidence type="ECO:0000256" key="3">
    <source>
        <dbReference type="ARBA" id="ARBA00021528"/>
    </source>
</evidence>
<evidence type="ECO:0000313" key="9">
    <source>
        <dbReference type="EMBL" id="QCI27132.1"/>
    </source>
</evidence>
<dbReference type="Gene3D" id="3.40.50.10750">
    <property type="entry name" value="Isocitrate/Isopropylmalate dehydrogenase-like"/>
    <property type="match status" value="1"/>
</dbReference>
<evidence type="ECO:0000256" key="4">
    <source>
        <dbReference type="ARBA" id="ARBA00022679"/>
    </source>
</evidence>
<dbReference type="EC" id="2.3.1.8" evidence="2"/>
<evidence type="ECO:0000313" key="10">
    <source>
        <dbReference type="Proteomes" id="UP000298603"/>
    </source>
</evidence>
<dbReference type="RefSeq" id="WP_158349398.1">
    <property type="nucleotide sequence ID" value="NZ_CP032996.1"/>
</dbReference>
<evidence type="ECO:0000256" key="1">
    <source>
        <dbReference type="ARBA" id="ARBA00004989"/>
    </source>
</evidence>
<accession>A0A4D6YDL4</accession>
<dbReference type="InterPro" id="IPR042113">
    <property type="entry name" value="P_AcTrfase_dom1"/>
</dbReference>
<dbReference type="InterPro" id="IPR042112">
    <property type="entry name" value="P_AcTrfase_dom2"/>
</dbReference>
<evidence type="ECO:0000259" key="8">
    <source>
        <dbReference type="Pfam" id="PF01515"/>
    </source>
</evidence>
<dbReference type="EMBL" id="CP032996">
    <property type="protein sequence ID" value="QCI27132.1"/>
    <property type="molecule type" value="Genomic_DNA"/>
</dbReference>
<keyword evidence="10" id="KW-1185">Reference proteome</keyword>
<feature type="domain" description="Phosphate acetyl/butaryl transferase" evidence="8">
    <location>
        <begin position="369"/>
        <end position="689"/>
    </location>
</feature>
<dbReference type="PANTHER" id="PTHR43356">
    <property type="entry name" value="PHOSPHATE ACETYLTRANSFERASE"/>
    <property type="match status" value="1"/>
</dbReference>
<dbReference type="InterPro" id="IPR050500">
    <property type="entry name" value="Phos_Acetyltrans/Butyryltrans"/>
</dbReference>
<dbReference type="PANTHER" id="PTHR43356:SF3">
    <property type="entry name" value="PHOSPHATE ACETYLTRANSFERASE"/>
    <property type="match status" value="1"/>
</dbReference>
<dbReference type="OrthoDB" id="9808984at2"/>
<dbReference type="Pfam" id="PF01515">
    <property type="entry name" value="PTA_PTB"/>
    <property type="match status" value="1"/>
</dbReference>
<dbReference type="Proteomes" id="UP000298603">
    <property type="component" value="Chromosome"/>
</dbReference>
<organism evidence="9 10">
    <name type="scientific">Buchnera aphidicola</name>
    <name type="common">Therioaphis trifolii</name>
    <dbReference type="NCBI Taxonomy" id="1241884"/>
    <lineage>
        <taxon>Bacteria</taxon>
        <taxon>Pseudomonadati</taxon>
        <taxon>Pseudomonadota</taxon>
        <taxon>Gammaproteobacteria</taxon>
        <taxon>Enterobacterales</taxon>
        <taxon>Erwiniaceae</taxon>
        <taxon>Buchnera</taxon>
    </lineage>
</organism>
<dbReference type="InterPro" id="IPR002505">
    <property type="entry name" value="PTA_PTB"/>
</dbReference>
<dbReference type="NCBIfam" id="NF004167">
    <property type="entry name" value="PRK05632.1"/>
    <property type="match status" value="1"/>
</dbReference>
<keyword evidence="5 9" id="KW-0012">Acyltransferase</keyword>
<dbReference type="NCBIfam" id="TIGR00651">
    <property type="entry name" value="pta"/>
    <property type="match status" value="1"/>
</dbReference>
<dbReference type="SUPFAM" id="SSF53659">
    <property type="entry name" value="Isocitrate/Isopropylmalate dehydrogenase-like"/>
    <property type="match status" value="1"/>
</dbReference>
<dbReference type="InterPro" id="IPR004614">
    <property type="entry name" value="P_AcTrfase"/>
</dbReference>
<evidence type="ECO:0000256" key="6">
    <source>
        <dbReference type="ARBA" id="ARBA00031108"/>
    </source>
</evidence>
<name>A0A4D6YDL4_9GAMM</name>